<evidence type="ECO:0000313" key="2">
    <source>
        <dbReference type="Proteomes" id="UP001054945"/>
    </source>
</evidence>
<name>A0AAV4N8X0_CAEEX</name>
<dbReference type="AlphaFoldDB" id="A0AAV4N8X0"/>
<organism evidence="1 2">
    <name type="scientific">Caerostris extrusa</name>
    <name type="common">Bark spider</name>
    <name type="synonym">Caerostris bankana</name>
    <dbReference type="NCBI Taxonomy" id="172846"/>
    <lineage>
        <taxon>Eukaryota</taxon>
        <taxon>Metazoa</taxon>
        <taxon>Ecdysozoa</taxon>
        <taxon>Arthropoda</taxon>
        <taxon>Chelicerata</taxon>
        <taxon>Arachnida</taxon>
        <taxon>Araneae</taxon>
        <taxon>Araneomorphae</taxon>
        <taxon>Entelegynae</taxon>
        <taxon>Araneoidea</taxon>
        <taxon>Araneidae</taxon>
        <taxon>Caerostris</taxon>
    </lineage>
</organism>
<keyword evidence="2" id="KW-1185">Reference proteome</keyword>
<dbReference type="EMBL" id="BPLR01003013">
    <property type="protein sequence ID" value="GIX80270.1"/>
    <property type="molecule type" value="Genomic_DNA"/>
</dbReference>
<protein>
    <submittedName>
        <fullName evidence="1">Uncharacterized protein</fullName>
    </submittedName>
</protein>
<sequence>MPFLDYLNTNYYLHAAIAIHLFLYDLITINRLSNIGSSPFKTLKKRPPSYLYLPITRYSLEENLIGSGTNNSTRDFAAVHKYRQRYAVLRYDEEWFSLSSGVCGRGDNCPGKCRPYL</sequence>
<comment type="caution">
    <text evidence="1">The sequence shown here is derived from an EMBL/GenBank/DDBJ whole genome shotgun (WGS) entry which is preliminary data.</text>
</comment>
<accession>A0AAV4N8X0</accession>
<dbReference type="Proteomes" id="UP001054945">
    <property type="component" value="Unassembled WGS sequence"/>
</dbReference>
<gene>
    <name evidence="1" type="ORF">CEXT_286261</name>
</gene>
<reference evidence="1 2" key="1">
    <citation type="submission" date="2021-06" db="EMBL/GenBank/DDBJ databases">
        <title>Caerostris extrusa draft genome.</title>
        <authorList>
            <person name="Kono N."/>
            <person name="Arakawa K."/>
        </authorList>
    </citation>
    <scope>NUCLEOTIDE SEQUENCE [LARGE SCALE GENOMIC DNA]</scope>
</reference>
<evidence type="ECO:0000313" key="1">
    <source>
        <dbReference type="EMBL" id="GIX80270.1"/>
    </source>
</evidence>
<proteinExistence type="predicted"/>